<protein>
    <recommendedName>
        <fullName evidence="4">Lipoprotein</fullName>
    </recommendedName>
</protein>
<feature type="signal peptide" evidence="1">
    <location>
        <begin position="1"/>
        <end position="22"/>
    </location>
</feature>
<keyword evidence="3" id="KW-1185">Reference proteome</keyword>
<accession>A9KRL8</accession>
<dbReference type="KEGG" id="cpy:Cphy_3157"/>
<keyword evidence="1" id="KW-0732">Signal</keyword>
<organism evidence="2 3">
    <name type="scientific">Lachnoclostridium phytofermentans (strain ATCC 700394 / DSM 18823 / ISDg)</name>
    <name type="common">Clostridium phytofermentans</name>
    <dbReference type="NCBI Taxonomy" id="357809"/>
    <lineage>
        <taxon>Bacteria</taxon>
        <taxon>Bacillati</taxon>
        <taxon>Bacillota</taxon>
        <taxon>Clostridia</taxon>
        <taxon>Lachnospirales</taxon>
        <taxon>Lachnospiraceae</taxon>
    </lineage>
</organism>
<evidence type="ECO:0000313" key="3">
    <source>
        <dbReference type="Proteomes" id="UP000000370"/>
    </source>
</evidence>
<feature type="chain" id="PRO_5039592583" description="Lipoprotein" evidence="1">
    <location>
        <begin position="23"/>
        <end position="184"/>
    </location>
</feature>
<dbReference type="AlphaFoldDB" id="A9KRL8"/>
<dbReference type="PROSITE" id="PS51257">
    <property type="entry name" value="PROKAR_LIPOPROTEIN"/>
    <property type="match status" value="1"/>
</dbReference>
<reference evidence="3" key="1">
    <citation type="submission" date="2007-11" db="EMBL/GenBank/DDBJ databases">
        <title>Complete genome sequence of Clostridium phytofermentans ISDg.</title>
        <authorList>
            <person name="Leschine S.B."/>
            <person name="Warnick T.A."/>
            <person name="Blanchard J.L."/>
            <person name="Schnell D.J."/>
            <person name="Petit E.L."/>
            <person name="LaTouf W.G."/>
            <person name="Copeland A."/>
            <person name="Lucas S."/>
            <person name="Lapidus A."/>
            <person name="Barry K."/>
            <person name="Glavina del Rio T."/>
            <person name="Dalin E."/>
            <person name="Tice H."/>
            <person name="Pitluck S."/>
            <person name="Kiss H."/>
            <person name="Brettin T."/>
            <person name="Bruce D."/>
            <person name="Detter J.C."/>
            <person name="Han C."/>
            <person name="Kuske C."/>
            <person name="Schmutz J."/>
            <person name="Larimer F."/>
            <person name="Land M."/>
            <person name="Hauser L."/>
            <person name="Kyrpides N."/>
            <person name="Kim E.A."/>
            <person name="Richardson P."/>
        </authorList>
    </citation>
    <scope>NUCLEOTIDE SEQUENCE [LARGE SCALE GENOMIC DNA]</scope>
    <source>
        <strain evidence="3">ATCC 700394 / DSM 18823 / ISDg</strain>
    </source>
</reference>
<proteinExistence type="predicted"/>
<dbReference type="EMBL" id="CP000885">
    <property type="protein sequence ID" value="ABX43512.1"/>
    <property type="molecule type" value="Genomic_DNA"/>
</dbReference>
<evidence type="ECO:0008006" key="4">
    <source>
        <dbReference type="Google" id="ProtNLM"/>
    </source>
</evidence>
<sequence length="184" mass="21302" precursor="true">MKKKITCIVLLLSSLLITLSGCKGSSFTKLTNLPEVMTLLDKTRSEVNQVLGTESKKFKEHSSLGKLVMVANGKIRINNDLQTEYLNLLYKTEDEDAKLSSIDYVISYSNLDDAQRIWDWIYSQKVDLEKHYNRIADFNDGLKIEQRISEEELNNKESFWKECWTFDVDGSDKKTSSNFLLLYH</sequence>
<dbReference type="Proteomes" id="UP000000370">
    <property type="component" value="Chromosome"/>
</dbReference>
<dbReference type="HOGENOM" id="CLU_1465809_0_0_9"/>
<gene>
    <name evidence="2" type="ordered locus">Cphy_3157</name>
</gene>
<evidence type="ECO:0000256" key="1">
    <source>
        <dbReference type="SAM" id="SignalP"/>
    </source>
</evidence>
<name>A9KRL8_LACP7</name>
<evidence type="ECO:0000313" key="2">
    <source>
        <dbReference type="EMBL" id="ABX43512.1"/>
    </source>
</evidence>
<dbReference type="RefSeq" id="WP_012201163.1">
    <property type="nucleotide sequence ID" value="NC_010001.1"/>
</dbReference>